<accession>A0ABX2T9Q0</accession>
<organism evidence="9 10">
    <name type="scientific">Azospirillum oleiclasticum</name>
    <dbReference type="NCBI Taxonomy" id="2735135"/>
    <lineage>
        <taxon>Bacteria</taxon>
        <taxon>Pseudomonadati</taxon>
        <taxon>Pseudomonadota</taxon>
        <taxon>Alphaproteobacteria</taxon>
        <taxon>Rhodospirillales</taxon>
        <taxon>Azospirillaceae</taxon>
        <taxon>Azospirillum</taxon>
    </lineage>
</organism>
<dbReference type="PANTHER" id="PTHR46383">
    <property type="entry name" value="ASPARTATE AMINOTRANSFERASE"/>
    <property type="match status" value="1"/>
</dbReference>
<reference evidence="9 10" key="1">
    <citation type="submission" date="2020-05" db="EMBL/GenBank/DDBJ databases">
        <title>Azospirillum oleiclasticum sp. nov, a nitrogen-fixing and heavy crude oil-emulsifying bacterium isolated from the crude oil of Yumen Oilfield.</title>
        <authorList>
            <person name="Wu D."/>
            <person name="Cai M."/>
            <person name="Zhang X."/>
        </authorList>
    </citation>
    <scope>NUCLEOTIDE SEQUENCE [LARGE SCALE GENOMIC DNA]</scope>
    <source>
        <strain evidence="9 10">ROY-1-1-2</strain>
    </source>
</reference>
<comment type="catalytic activity">
    <reaction evidence="6">
        <text>L-aspartate + 2-oxoglutarate = oxaloacetate + L-glutamate</text>
        <dbReference type="Rhea" id="RHEA:21824"/>
        <dbReference type="ChEBI" id="CHEBI:16452"/>
        <dbReference type="ChEBI" id="CHEBI:16810"/>
        <dbReference type="ChEBI" id="CHEBI:29985"/>
        <dbReference type="ChEBI" id="CHEBI:29991"/>
        <dbReference type="EC" id="2.6.1.1"/>
    </reaction>
</comment>
<dbReference type="InterPro" id="IPR015424">
    <property type="entry name" value="PyrdxlP-dep_Trfase"/>
</dbReference>
<dbReference type="InterPro" id="IPR015422">
    <property type="entry name" value="PyrdxlP-dep_Trfase_small"/>
</dbReference>
<dbReference type="PROSITE" id="PS00105">
    <property type="entry name" value="AA_TRANSFER_CLASS_1"/>
    <property type="match status" value="1"/>
</dbReference>
<comment type="caution">
    <text evidence="9">The sequence shown here is derived from an EMBL/GenBank/DDBJ whole genome shotgun (WGS) entry which is preliminary data.</text>
</comment>
<evidence type="ECO:0000256" key="3">
    <source>
        <dbReference type="ARBA" id="ARBA00022576"/>
    </source>
</evidence>
<dbReference type="EMBL" id="JABFDB010000004">
    <property type="protein sequence ID" value="NYZ19928.1"/>
    <property type="molecule type" value="Genomic_DNA"/>
</dbReference>
<evidence type="ECO:0000256" key="1">
    <source>
        <dbReference type="ARBA" id="ARBA00001933"/>
    </source>
</evidence>
<dbReference type="Pfam" id="PF00155">
    <property type="entry name" value="Aminotran_1_2"/>
    <property type="match status" value="1"/>
</dbReference>
<protein>
    <recommendedName>
        <fullName evidence="7">Aminotransferase</fullName>
        <ecNumber evidence="7">2.6.1.-</ecNumber>
    </recommendedName>
</protein>
<keyword evidence="5" id="KW-0663">Pyridoxal phosphate</keyword>
<dbReference type="CDD" id="cd00609">
    <property type="entry name" value="AAT_like"/>
    <property type="match status" value="1"/>
</dbReference>
<evidence type="ECO:0000313" key="10">
    <source>
        <dbReference type="Proteomes" id="UP000584642"/>
    </source>
</evidence>
<name>A0ABX2T9Q0_9PROT</name>
<evidence type="ECO:0000256" key="2">
    <source>
        <dbReference type="ARBA" id="ARBA00007441"/>
    </source>
</evidence>
<dbReference type="GO" id="GO:0008483">
    <property type="term" value="F:transaminase activity"/>
    <property type="evidence" value="ECO:0007669"/>
    <property type="project" value="UniProtKB-KW"/>
</dbReference>
<gene>
    <name evidence="9" type="ORF">HND93_09400</name>
</gene>
<keyword evidence="10" id="KW-1185">Reference proteome</keyword>
<dbReference type="EC" id="2.6.1.-" evidence="7"/>
<dbReference type="NCBIfam" id="NF004870">
    <property type="entry name" value="PRK06225.1"/>
    <property type="match status" value="1"/>
</dbReference>
<evidence type="ECO:0000256" key="4">
    <source>
        <dbReference type="ARBA" id="ARBA00022679"/>
    </source>
</evidence>
<dbReference type="InterPro" id="IPR050596">
    <property type="entry name" value="AspAT/PAT-like"/>
</dbReference>
<sequence length="378" mass="40763">MGDLEVKNRYFDRLFNNADLKWLGQNTNHLPMHPAVRHAMHEAVDEEGFHAYAPPAGMEALRSAIVADLGLEGKAAALVTDGGVAALGTACRALCRPGRRFVTTDPGWKWPLLFARQAGMEVVEIPIYGEEYGWRLSPERLAAAMDGKTDVVYLVDPNNPLGICYTADEIAAFADICRQAGATLIHDCTYRDFADHHTPAASLWPEGTVTVVSFSKWLGLAGLRVGALVAAPDRLESLGAWSIAPLGASVIAQKAALAGIGVKAEWMETVQAVQRGNQTMIRDAVERIPGMSVPVFPSQANFLVVELAGTGVKPEALVAAYGEAGIMIRQGAYHTPRFGDRFVKVSTTVPTAWAADFCERLPAMLDKARGLNDLPPLF</sequence>
<keyword evidence="3 7" id="KW-0032">Aminotransferase</keyword>
<feature type="domain" description="Aminotransferase class I/classII large" evidence="8">
    <location>
        <begin position="22"/>
        <end position="360"/>
    </location>
</feature>
<evidence type="ECO:0000313" key="9">
    <source>
        <dbReference type="EMBL" id="NYZ19928.1"/>
    </source>
</evidence>
<comment type="cofactor">
    <cofactor evidence="1 7">
        <name>pyridoxal 5'-phosphate</name>
        <dbReference type="ChEBI" id="CHEBI:597326"/>
    </cofactor>
</comment>
<dbReference type="Gene3D" id="3.90.1150.10">
    <property type="entry name" value="Aspartate Aminotransferase, domain 1"/>
    <property type="match status" value="1"/>
</dbReference>
<comment type="similarity">
    <text evidence="2 7">Belongs to the class-I pyridoxal-phosphate-dependent aminotransferase family.</text>
</comment>
<dbReference type="InterPro" id="IPR004839">
    <property type="entry name" value="Aminotransferase_I/II_large"/>
</dbReference>
<dbReference type="Gene3D" id="3.40.640.10">
    <property type="entry name" value="Type I PLP-dependent aspartate aminotransferase-like (Major domain)"/>
    <property type="match status" value="1"/>
</dbReference>
<keyword evidence="4 7" id="KW-0808">Transferase</keyword>
<dbReference type="RefSeq" id="WP_180281684.1">
    <property type="nucleotide sequence ID" value="NZ_JABFDB010000004.1"/>
</dbReference>
<dbReference type="PANTHER" id="PTHR46383:SF1">
    <property type="entry name" value="ASPARTATE AMINOTRANSFERASE"/>
    <property type="match status" value="1"/>
</dbReference>
<evidence type="ECO:0000256" key="5">
    <source>
        <dbReference type="ARBA" id="ARBA00022898"/>
    </source>
</evidence>
<proteinExistence type="inferred from homology"/>
<dbReference type="InterPro" id="IPR004838">
    <property type="entry name" value="NHTrfase_class1_PyrdxlP-BS"/>
</dbReference>
<dbReference type="Proteomes" id="UP000584642">
    <property type="component" value="Unassembled WGS sequence"/>
</dbReference>
<dbReference type="SUPFAM" id="SSF53383">
    <property type="entry name" value="PLP-dependent transferases"/>
    <property type="match status" value="1"/>
</dbReference>
<evidence type="ECO:0000259" key="8">
    <source>
        <dbReference type="Pfam" id="PF00155"/>
    </source>
</evidence>
<dbReference type="InterPro" id="IPR015421">
    <property type="entry name" value="PyrdxlP-dep_Trfase_major"/>
</dbReference>
<evidence type="ECO:0000256" key="7">
    <source>
        <dbReference type="RuleBase" id="RU000481"/>
    </source>
</evidence>
<evidence type="ECO:0000256" key="6">
    <source>
        <dbReference type="ARBA" id="ARBA00049185"/>
    </source>
</evidence>